<evidence type="ECO:0000256" key="2">
    <source>
        <dbReference type="ARBA" id="ARBA00022475"/>
    </source>
</evidence>
<feature type="transmembrane region" description="Helical" evidence="6">
    <location>
        <begin position="259"/>
        <end position="281"/>
    </location>
</feature>
<protein>
    <submittedName>
        <fullName evidence="7">Uncharacterized protein</fullName>
    </submittedName>
</protein>
<evidence type="ECO:0000313" key="7">
    <source>
        <dbReference type="EMBL" id="NDL58893.1"/>
    </source>
</evidence>
<keyword evidence="3 6" id="KW-0812">Transmembrane</keyword>
<keyword evidence="5 6" id="KW-0472">Membrane</keyword>
<dbReference type="InterPro" id="IPR022791">
    <property type="entry name" value="L-PG_synthase/AglD"/>
</dbReference>
<keyword evidence="8" id="KW-1185">Reference proteome</keyword>
<reference evidence="7 8" key="1">
    <citation type="submission" date="2019-11" db="EMBL/GenBank/DDBJ databases">
        <authorList>
            <person name="Li X.-J."/>
            <person name="Feng X.-M."/>
        </authorList>
    </citation>
    <scope>NUCLEOTIDE SEQUENCE [LARGE SCALE GENOMIC DNA]</scope>
    <source>
        <strain evidence="7 8">XMNu-373</strain>
    </source>
</reference>
<feature type="transmembrane region" description="Helical" evidence="6">
    <location>
        <begin position="233"/>
        <end position="253"/>
    </location>
</feature>
<feature type="transmembrane region" description="Helical" evidence="6">
    <location>
        <begin position="293"/>
        <end position="313"/>
    </location>
</feature>
<keyword evidence="4 6" id="KW-1133">Transmembrane helix</keyword>
<feature type="transmembrane region" description="Helical" evidence="6">
    <location>
        <begin position="55"/>
        <end position="73"/>
    </location>
</feature>
<dbReference type="EMBL" id="WLZY01000006">
    <property type="protein sequence ID" value="NDL58893.1"/>
    <property type="molecule type" value="Genomic_DNA"/>
</dbReference>
<evidence type="ECO:0000256" key="5">
    <source>
        <dbReference type="ARBA" id="ARBA00023136"/>
    </source>
</evidence>
<gene>
    <name evidence="7" type="ORF">F7O44_17635</name>
</gene>
<comment type="caution">
    <text evidence="7">The sequence shown here is derived from an EMBL/GenBank/DDBJ whole genome shotgun (WGS) entry which is preliminary data.</text>
</comment>
<accession>A0A7K3M6F2</accession>
<keyword evidence="2" id="KW-1003">Cell membrane</keyword>
<dbReference type="Proteomes" id="UP000460435">
    <property type="component" value="Unassembled WGS sequence"/>
</dbReference>
<comment type="subcellular location">
    <subcellularLocation>
        <location evidence="1">Cell membrane</location>
        <topology evidence="1">Multi-pass membrane protein</topology>
    </subcellularLocation>
</comment>
<evidence type="ECO:0000313" key="8">
    <source>
        <dbReference type="Proteomes" id="UP000460435"/>
    </source>
</evidence>
<evidence type="ECO:0000256" key="3">
    <source>
        <dbReference type="ARBA" id="ARBA00022692"/>
    </source>
</evidence>
<feature type="transmembrane region" description="Helical" evidence="6">
    <location>
        <begin position="21"/>
        <end position="43"/>
    </location>
</feature>
<evidence type="ECO:0000256" key="4">
    <source>
        <dbReference type="ARBA" id="ARBA00022989"/>
    </source>
</evidence>
<feature type="transmembrane region" description="Helical" evidence="6">
    <location>
        <begin position="126"/>
        <end position="152"/>
    </location>
</feature>
<dbReference type="RefSeq" id="WP_222851455.1">
    <property type="nucleotide sequence ID" value="NZ_WLZY01000006.1"/>
</dbReference>
<feature type="transmembrane region" description="Helical" evidence="6">
    <location>
        <begin position="319"/>
        <end position="338"/>
    </location>
</feature>
<dbReference type="GO" id="GO:0005886">
    <property type="term" value="C:plasma membrane"/>
    <property type="evidence" value="ECO:0007669"/>
    <property type="project" value="UniProtKB-SubCell"/>
</dbReference>
<dbReference type="Pfam" id="PF03706">
    <property type="entry name" value="LPG_synthase_TM"/>
    <property type="match status" value="1"/>
</dbReference>
<evidence type="ECO:0000256" key="6">
    <source>
        <dbReference type="SAM" id="Phobius"/>
    </source>
</evidence>
<sequence length="348" mass="35121">MVASDTQRASRRRRLRLVYRVAGISALIAIMVVGGVLVLPEALPNLLEGMRRQPFAPLIAAGFWAAATAASITGKRLIAAGHLGWTGTTTAHITGTVANRLIPAGVGAAGAFVAALRRAGASNTMAAGAVAMWSAGGCVAYAGGLLLSLAWLWGGGSLLVVAIAMVVLMIVTGPNLARRAGSAIRGLPVWARASRGAGSQPRTGMGRVLRDRMYRVACAAREIASSVRARPKVAVGVVVTQILAMLSMAAGFAMVTASFGLPVTIAVGMAAYVAGTALAATTPTPAGIGSAEATLVGALVVVGVAASDALPAVLLFRAVVLLAPVVIAVILATVWPAAHKIAHGRRPA</sequence>
<feature type="transmembrane region" description="Helical" evidence="6">
    <location>
        <begin position="158"/>
        <end position="177"/>
    </location>
</feature>
<dbReference type="AlphaFoldDB" id="A0A7K3M6F2"/>
<dbReference type="PANTHER" id="PTHR39087">
    <property type="entry name" value="UPF0104 MEMBRANE PROTEIN MJ1595"/>
    <property type="match status" value="1"/>
</dbReference>
<name>A0A7K3M6F2_9ACTN</name>
<evidence type="ECO:0000256" key="1">
    <source>
        <dbReference type="ARBA" id="ARBA00004651"/>
    </source>
</evidence>
<dbReference type="PANTHER" id="PTHR39087:SF2">
    <property type="entry name" value="UPF0104 MEMBRANE PROTEIN MJ1595"/>
    <property type="match status" value="1"/>
</dbReference>
<proteinExistence type="predicted"/>
<organism evidence="7 8">
    <name type="scientific">Phytoactinopolyspora mesophila</name>
    <dbReference type="NCBI Taxonomy" id="2650750"/>
    <lineage>
        <taxon>Bacteria</taxon>
        <taxon>Bacillati</taxon>
        <taxon>Actinomycetota</taxon>
        <taxon>Actinomycetes</taxon>
        <taxon>Jiangellales</taxon>
        <taxon>Jiangellaceae</taxon>
        <taxon>Phytoactinopolyspora</taxon>
    </lineage>
</organism>